<keyword evidence="4" id="KW-1185">Reference proteome</keyword>
<dbReference type="AlphaFoldDB" id="A0A9X7VZ88"/>
<dbReference type="Proteomes" id="UP000663505">
    <property type="component" value="Chromosome"/>
</dbReference>
<comment type="similarity">
    <text evidence="1">Belongs to the PspA/Vipp/IM30 family.</text>
</comment>
<evidence type="ECO:0000313" key="3">
    <source>
        <dbReference type="EMBL" id="QSO47766.1"/>
    </source>
</evidence>
<organism evidence="3 4">
    <name type="scientific">Alicyclobacillus mengziensis</name>
    <dbReference type="NCBI Taxonomy" id="2931921"/>
    <lineage>
        <taxon>Bacteria</taxon>
        <taxon>Bacillati</taxon>
        <taxon>Bacillota</taxon>
        <taxon>Bacilli</taxon>
        <taxon>Bacillales</taxon>
        <taxon>Alicyclobacillaceae</taxon>
        <taxon>Alicyclobacillus</taxon>
    </lineage>
</organism>
<name>A0A9X7VZ88_9BACL</name>
<sequence>MSVFKRAAEMVEAKVSKLLNRLEDPNEMLDLSYEKMLSNLQDVKRHLADIVTEQKSLEAQIAKAEKEIANYEDSARAALKLEREDLAKEALLRKQQEVEHLEQLRQGHERIVTQVEKLKDMEHKYRDRIDAFRTQKEVTKATYQAAQSQVKVSESITGIGKELGGVADTMQRAQDKTDQMVARASAIDALSEEGVLEDPLDKRDKTTRELDKLRKHAAVDDELERMKQELNK</sequence>
<evidence type="ECO:0000313" key="4">
    <source>
        <dbReference type="Proteomes" id="UP000663505"/>
    </source>
</evidence>
<dbReference type="EMBL" id="CP071182">
    <property type="protein sequence ID" value="QSO47766.1"/>
    <property type="molecule type" value="Genomic_DNA"/>
</dbReference>
<proteinExistence type="inferred from homology"/>
<dbReference type="InterPro" id="IPR007157">
    <property type="entry name" value="PspA_VIPP1"/>
</dbReference>
<dbReference type="PANTHER" id="PTHR31088">
    <property type="entry name" value="MEMBRANE-ASSOCIATED PROTEIN VIPP1, CHLOROPLASTIC"/>
    <property type="match status" value="1"/>
</dbReference>
<keyword evidence="2" id="KW-0175">Coiled coil</keyword>
<gene>
    <name evidence="3" type="ORF">JZ786_01575</name>
</gene>
<dbReference type="PANTHER" id="PTHR31088:SF6">
    <property type="entry name" value="PHAGE SHOCK PROTEIN A"/>
    <property type="match status" value="1"/>
</dbReference>
<dbReference type="KEGG" id="afx:JZ786_01575"/>
<accession>A0A9X7VZ88</accession>
<protein>
    <submittedName>
        <fullName evidence="3">PspA/IM30 family protein</fullName>
    </submittedName>
</protein>
<reference evidence="3 4" key="1">
    <citation type="submission" date="2021-02" db="EMBL/GenBank/DDBJ databases">
        <title>Alicyclobacillus curvatus sp. nov. and Alicyclobacillus mengziensis sp. nov., two acidophilic bacteria isolated from acid mine drainage.</title>
        <authorList>
            <person name="Huang Y."/>
        </authorList>
    </citation>
    <scope>NUCLEOTIDE SEQUENCE [LARGE SCALE GENOMIC DNA]</scope>
    <source>
        <strain evidence="3 4">S30H14</strain>
    </source>
</reference>
<evidence type="ECO:0000256" key="2">
    <source>
        <dbReference type="SAM" id="Coils"/>
    </source>
</evidence>
<feature type="coiled-coil region" evidence="2">
    <location>
        <begin position="40"/>
        <end position="121"/>
    </location>
</feature>
<dbReference type="Pfam" id="PF04012">
    <property type="entry name" value="PspA_IM30"/>
    <property type="match status" value="1"/>
</dbReference>
<evidence type="ECO:0000256" key="1">
    <source>
        <dbReference type="ARBA" id="ARBA00043985"/>
    </source>
</evidence>
<dbReference type="RefSeq" id="WP_206657109.1">
    <property type="nucleotide sequence ID" value="NZ_CP071182.1"/>
</dbReference>